<reference evidence="3 4" key="1">
    <citation type="journal article" date="2016" name="Int. J. Syst. Evol. Microbiol.">
        <title>Acidipila dinghuensis sp. nov., an acidobacterium isolated from forest soil.</title>
        <authorList>
            <person name="Jiang Y.W."/>
            <person name="Wang J."/>
            <person name="Chen M.H."/>
            <person name="Lv Y.Y."/>
            <person name="Qiu L.H."/>
        </authorList>
    </citation>
    <scope>NUCLEOTIDE SEQUENCE [LARGE SCALE GENOMIC DNA]</scope>
    <source>
        <strain evidence="3 4">DHOF10</strain>
    </source>
</reference>
<evidence type="ECO:0000256" key="2">
    <source>
        <dbReference type="SAM" id="SignalP"/>
    </source>
</evidence>
<feature type="chain" id="PRO_5020179375" evidence="2">
    <location>
        <begin position="27"/>
        <end position="417"/>
    </location>
</feature>
<comment type="caution">
    <text evidence="3">The sequence shown here is derived from an EMBL/GenBank/DDBJ whole genome shotgun (WGS) entry which is preliminary data.</text>
</comment>
<dbReference type="EMBL" id="SDMK01000001">
    <property type="protein sequence ID" value="RXS96874.1"/>
    <property type="molecule type" value="Genomic_DNA"/>
</dbReference>
<gene>
    <name evidence="3" type="ORF">ESZ00_02740</name>
</gene>
<name>A0A4Q1SH58_9BACT</name>
<accession>A0A4Q1SH58</accession>
<organism evidence="3 4">
    <name type="scientific">Silvibacterium dinghuense</name>
    <dbReference type="NCBI Taxonomy" id="1560006"/>
    <lineage>
        <taxon>Bacteria</taxon>
        <taxon>Pseudomonadati</taxon>
        <taxon>Acidobacteriota</taxon>
        <taxon>Terriglobia</taxon>
        <taxon>Terriglobales</taxon>
        <taxon>Acidobacteriaceae</taxon>
        <taxon>Silvibacterium</taxon>
    </lineage>
</organism>
<feature type="region of interest" description="Disordered" evidence="1">
    <location>
        <begin position="398"/>
        <end position="417"/>
    </location>
</feature>
<feature type="compositionally biased region" description="Polar residues" evidence="1">
    <location>
        <begin position="109"/>
        <end position="118"/>
    </location>
</feature>
<dbReference type="AlphaFoldDB" id="A0A4Q1SH58"/>
<evidence type="ECO:0000313" key="4">
    <source>
        <dbReference type="Proteomes" id="UP000290253"/>
    </source>
</evidence>
<protein>
    <submittedName>
        <fullName evidence="3">Uncharacterized protein</fullName>
    </submittedName>
</protein>
<feature type="region of interest" description="Disordered" evidence="1">
    <location>
        <begin position="83"/>
        <end position="121"/>
    </location>
</feature>
<dbReference type="OrthoDB" id="9029247at2"/>
<keyword evidence="4" id="KW-1185">Reference proteome</keyword>
<dbReference type="Proteomes" id="UP000290253">
    <property type="component" value="Unassembled WGS sequence"/>
</dbReference>
<evidence type="ECO:0000313" key="3">
    <source>
        <dbReference type="EMBL" id="RXS96874.1"/>
    </source>
</evidence>
<sequence length="417" mass="45028">MSVGRLRIFSLAGLLLASFAPGIASAQQQPVTVAQQKLLQVKAGDMDTSVSPALQSAISAFKTALAAQTDAVITQLPPQSTAEAAQQRLAAAMPSPAVGKPTDTDSKSADGNASSAPTAGQYGGELQLSVTQPEPSLFLVQESFDIACGDDTVLLAYRNESGHWQRILLWQSKPYNEISGAFGDTYAVQLLHPQRNGHPLLLVLHGTPWCTSTMSSFHMDVFELGASPANTPLWHGDHGYRRLDLDPPLTLKLTADGFEVRTSVSEAGDRIFRKGVMRYAFQNDAIHRIEPIAMNAHDSVEEWLEMPRSEAAGFADDVPGSLTWKMFQDFTWEGRPEGAHIPLAEVGAVRACTDSTTHFQAEVTSTIYDPSGKQKDHPGPTYFVQLQQVSNGYRIHSAAQSPDPACKGPDLMSGSHM</sequence>
<feature type="signal peptide" evidence="2">
    <location>
        <begin position="1"/>
        <end position="26"/>
    </location>
</feature>
<dbReference type="RefSeq" id="WP_129206656.1">
    <property type="nucleotide sequence ID" value="NZ_BMGU01000001.1"/>
</dbReference>
<feature type="compositionally biased region" description="Low complexity" evidence="1">
    <location>
        <begin position="83"/>
        <end position="92"/>
    </location>
</feature>
<proteinExistence type="predicted"/>
<keyword evidence="2" id="KW-0732">Signal</keyword>
<evidence type="ECO:0000256" key="1">
    <source>
        <dbReference type="SAM" id="MobiDB-lite"/>
    </source>
</evidence>